<dbReference type="AlphaFoldDB" id="A0A934R8R8"/>
<dbReference type="PANTHER" id="PTHR23026">
    <property type="entry name" value="NADPH NITROREDUCTASE"/>
    <property type="match status" value="1"/>
</dbReference>
<protein>
    <submittedName>
        <fullName evidence="5">Nitroreductase family protein</fullName>
    </submittedName>
</protein>
<evidence type="ECO:0000259" key="4">
    <source>
        <dbReference type="Pfam" id="PF00881"/>
    </source>
</evidence>
<dbReference type="Proteomes" id="UP000658278">
    <property type="component" value="Unassembled WGS sequence"/>
</dbReference>
<name>A0A934R8R8_9BACT</name>
<dbReference type="SUPFAM" id="SSF55469">
    <property type="entry name" value="FMN-dependent nitroreductase-like"/>
    <property type="match status" value="1"/>
</dbReference>
<evidence type="ECO:0000256" key="3">
    <source>
        <dbReference type="ARBA" id="ARBA00023002"/>
    </source>
</evidence>
<accession>A0A934R8R8</accession>
<keyword evidence="1" id="KW-0285">Flavoprotein</keyword>
<evidence type="ECO:0000313" key="6">
    <source>
        <dbReference type="Proteomes" id="UP000658278"/>
    </source>
</evidence>
<sequence>MADTHRLDFTRLTPSEMQHQARTFSTHLRRRRSVRDFSEDPIPDGIIEDCLLAAGSAPNGANLQPWHFAVITRPDTKRAIRVAAEAEEREFYGGRAPQDWLDTLAPLGTDASKPFLEHAPALIAIFQQSQTLDAEGRETKTYYPKESVGIATGFLIAALHQAGLTTLTHTPSPMRFLNEILHRPASEKPFLLLVVGYPADDCHVPVITKKPLDEIASWH</sequence>
<comment type="caution">
    <text evidence="5">The sequence shown here is derived from an EMBL/GenBank/DDBJ whole genome shotgun (WGS) entry which is preliminary data.</text>
</comment>
<dbReference type="InterPro" id="IPR000415">
    <property type="entry name" value="Nitroreductase-like"/>
</dbReference>
<dbReference type="GO" id="GO:0016491">
    <property type="term" value="F:oxidoreductase activity"/>
    <property type="evidence" value="ECO:0007669"/>
    <property type="project" value="UniProtKB-KW"/>
</dbReference>
<evidence type="ECO:0000256" key="1">
    <source>
        <dbReference type="ARBA" id="ARBA00022630"/>
    </source>
</evidence>
<dbReference type="PANTHER" id="PTHR23026:SF90">
    <property type="entry name" value="IODOTYROSINE DEIODINASE 1"/>
    <property type="match status" value="1"/>
</dbReference>
<evidence type="ECO:0000256" key="2">
    <source>
        <dbReference type="ARBA" id="ARBA00022643"/>
    </source>
</evidence>
<feature type="domain" description="Nitroreductase" evidence="4">
    <location>
        <begin position="28"/>
        <end position="197"/>
    </location>
</feature>
<evidence type="ECO:0000313" key="5">
    <source>
        <dbReference type="EMBL" id="MBK1826387.1"/>
    </source>
</evidence>
<gene>
    <name evidence="5" type="ORF">JIN81_05120</name>
</gene>
<reference evidence="5" key="1">
    <citation type="submission" date="2021-01" db="EMBL/GenBank/DDBJ databases">
        <title>Modified the classification status of verrucomicrobia.</title>
        <authorList>
            <person name="Feng X."/>
        </authorList>
    </citation>
    <scope>NUCLEOTIDE SEQUENCE</scope>
    <source>
        <strain evidence="5">KCTC 22201</strain>
    </source>
</reference>
<dbReference type="RefSeq" id="WP_200277291.1">
    <property type="nucleotide sequence ID" value="NZ_JAENII010000003.1"/>
</dbReference>
<dbReference type="Pfam" id="PF00881">
    <property type="entry name" value="Nitroreductase"/>
    <property type="match status" value="1"/>
</dbReference>
<dbReference type="InterPro" id="IPR050627">
    <property type="entry name" value="Nitroreductase/BluB"/>
</dbReference>
<dbReference type="EMBL" id="JAENII010000003">
    <property type="protein sequence ID" value="MBK1826387.1"/>
    <property type="molecule type" value="Genomic_DNA"/>
</dbReference>
<organism evidence="5 6">
    <name type="scientific">Haloferula rosea</name>
    <dbReference type="NCBI Taxonomy" id="490093"/>
    <lineage>
        <taxon>Bacteria</taxon>
        <taxon>Pseudomonadati</taxon>
        <taxon>Verrucomicrobiota</taxon>
        <taxon>Verrucomicrobiia</taxon>
        <taxon>Verrucomicrobiales</taxon>
        <taxon>Verrucomicrobiaceae</taxon>
        <taxon>Haloferula</taxon>
    </lineage>
</organism>
<keyword evidence="3" id="KW-0560">Oxidoreductase</keyword>
<dbReference type="InterPro" id="IPR029479">
    <property type="entry name" value="Nitroreductase"/>
</dbReference>
<keyword evidence="2" id="KW-0288">FMN</keyword>
<dbReference type="CDD" id="cd02144">
    <property type="entry name" value="iodotyrosine_dehalogenase"/>
    <property type="match status" value="1"/>
</dbReference>
<dbReference type="Gene3D" id="3.40.109.10">
    <property type="entry name" value="NADH Oxidase"/>
    <property type="match status" value="1"/>
</dbReference>
<proteinExistence type="predicted"/>
<keyword evidence="6" id="KW-1185">Reference proteome</keyword>